<comment type="caution">
    <text evidence="2">The sequence shown here is derived from an EMBL/GenBank/DDBJ whole genome shotgun (WGS) entry which is preliminary data.</text>
</comment>
<dbReference type="Proteomes" id="UP001165986">
    <property type="component" value="Unassembled WGS sequence"/>
</dbReference>
<keyword evidence="1" id="KW-0175">Coiled coil</keyword>
<dbReference type="AlphaFoldDB" id="A0AA40VUG4"/>
<organism evidence="2 3">
    <name type="scientific">Komarekiella delphini-convector SJRDD-AB1</name>
    <dbReference type="NCBI Taxonomy" id="2593771"/>
    <lineage>
        <taxon>Bacteria</taxon>
        <taxon>Bacillati</taxon>
        <taxon>Cyanobacteriota</taxon>
        <taxon>Cyanophyceae</taxon>
        <taxon>Nostocales</taxon>
        <taxon>Nostocaceae</taxon>
        <taxon>Komarekiella</taxon>
        <taxon>Komarekiella delphini-convector</taxon>
    </lineage>
</organism>
<keyword evidence="3" id="KW-1185">Reference proteome</keyword>
<reference evidence="2" key="1">
    <citation type="submission" date="2019-07" db="EMBL/GenBank/DDBJ databases">
        <title>Toxilogical consequences of a new and cryptic species of cyanobacteria (Komarekiella delphini-convector) recovered from the epidermis of a bottlenose dolphin and 1500 ft. in the air.</title>
        <authorList>
            <person name="Brown A.O."/>
            <person name="Dvorak P."/>
            <person name="Villanueva C.D."/>
            <person name="Foss A.J."/>
            <person name="Garvey A.D."/>
            <person name="Gibson Q.A."/>
            <person name="Johansen J.R."/>
            <person name="Casamatta D.A."/>
        </authorList>
    </citation>
    <scope>NUCLEOTIDE SEQUENCE</scope>
    <source>
        <strain evidence="2">SJRDD-AB1</strain>
    </source>
</reference>
<name>A0AA40VUG4_9NOST</name>
<sequence length="140" mass="16889">MVYIDDEKMLSNNEDFNAENLPKSSQPIEKEEFISMVAAIKEQHRIELERLEQDLRTSLFLSVKQAAQERAKEQLESWQKLIKEQKQESIQLHKRIKEMESLQKRQLKIENQQLQERLRELENMKRTSTPKDGFCFFHHF</sequence>
<proteinExistence type="predicted"/>
<evidence type="ECO:0000313" key="3">
    <source>
        <dbReference type="Proteomes" id="UP001165986"/>
    </source>
</evidence>
<accession>A0AA40VUG4</accession>
<dbReference type="EMBL" id="VJXY01000056">
    <property type="protein sequence ID" value="MBD6620157.1"/>
    <property type="molecule type" value="Genomic_DNA"/>
</dbReference>
<protein>
    <submittedName>
        <fullName evidence="2">Uncharacterized protein</fullName>
    </submittedName>
</protein>
<evidence type="ECO:0000256" key="1">
    <source>
        <dbReference type="SAM" id="Coils"/>
    </source>
</evidence>
<feature type="coiled-coil region" evidence="1">
    <location>
        <begin position="34"/>
        <end position="127"/>
    </location>
</feature>
<gene>
    <name evidence="2" type="ORF">FNW02_31290</name>
</gene>
<evidence type="ECO:0000313" key="2">
    <source>
        <dbReference type="EMBL" id="MBD6620157.1"/>
    </source>
</evidence>